<comment type="caution">
    <text evidence="8">The sequence shown here is derived from an EMBL/GenBank/DDBJ whole genome shotgun (WGS) entry which is preliminary data.</text>
</comment>
<dbReference type="Pfam" id="PF04932">
    <property type="entry name" value="Wzy_C"/>
    <property type="match status" value="1"/>
</dbReference>
<dbReference type="Gene3D" id="1.25.40.10">
    <property type="entry name" value="Tetratricopeptide repeat domain"/>
    <property type="match status" value="1"/>
</dbReference>
<feature type="repeat" description="TPR" evidence="5">
    <location>
        <begin position="507"/>
        <end position="540"/>
    </location>
</feature>
<feature type="transmembrane region" description="Helical" evidence="6">
    <location>
        <begin position="9"/>
        <end position="30"/>
    </location>
</feature>
<keyword evidence="3 6" id="KW-1133">Transmembrane helix</keyword>
<evidence type="ECO:0000313" key="9">
    <source>
        <dbReference type="Proteomes" id="UP000178372"/>
    </source>
</evidence>
<feature type="transmembrane region" description="Helical" evidence="6">
    <location>
        <begin position="426"/>
        <end position="446"/>
    </location>
</feature>
<dbReference type="Proteomes" id="UP000178372">
    <property type="component" value="Unassembled WGS sequence"/>
</dbReference>
<evidence type="ECO:0000256" key="1">
    <source>
        <dbReference type="ARBA" id="ARBA00004141"/>
    </source>
</evidence>
<sequence length="720" mass="81138">MQNKKFQALTLKIISFLYISLFIITPVLVYHKTSELFEFNKILYIYLITGLVSSIWIYEMILNKKIILKKTILDPFILFFLVTQIASVVFSIDRHTSIFGYYGRFNGGLLSTFSYIILYYAFTSHIGTIFNREWVLKLLKVSLFVSFAVVLWGITGWIGYDGSCAVFTGVLNNRCWTESFKPALRMFSTLGQPNWLGAYLAANLSFCLYFLNRKLCRDKNISTHGGIIYLILILILFGGIFATKSRSAMFASSAVTLLFLTSLFLSTKQSIWEFTARYGRQIGLIFGASIIALVVFKTGIPAIDNIVRPFSSNRNITEAPKKNNTPKIFISRSSDIRRLVWDGAIKLGVSYPLFGTGVETFGYSYYFKRPAAHNLTSEWDYLYNRAHNEYLNYLATAGFTGLAAYLLFLGACVYLFIKQFKKTKSLLVVALGGGFVAILITNFFGFSTTTSSLFLYLIPAFQLAASTTEQKNSNDVSELSGLSKTAYILPVIIAVGTFSFVFSYFQADKYFNLGAQYLDGQDFSSSIQYLQRALTYKYEHVYEDKLAYALSQAALVAGVGGNDGKDVGSKLIKAAKQFNEKSIIASSKNILYYKTGSKVNFLAFQITSDGNDFEDSIDNLEKAENLAPTEPKIPYTKALFLSFYYDQTKDAQTKKKLAETALDDVDKAINLKKDYRDAFFLKAAIYAKTGDKNRARQNLEFILKNIEPNDLEAKAELKKL</sequence>
<feature type="transmembrane region" description="Helical" evidence="6">
    <location>
        <begin position="278"/>
        <end position="296"/>
    </location>
</feature>
<dbReference type="GO" id="GO:0016020">
    <property type="term" value="C:membrane"/>
    <property type="evidence" value="ECO:0007669"/>
    <property type="project" value="UniProtKB-SubCell"/>
</dbReference>
<feature type="transmembrane region" description="Helical" evidence="6">
    <location>
        <begin position="138"/>
        <end position="160"/>
    </location>
</feature>
<dbReference type="SUPFAM" id="SSF48452">
    <property type="entry name" value="TPR-like"/>
    <property type="match status" value="1"/>
</dbReference>
<dbReference type="EMBL" id="MFZF01000010">
    <property type="protein sequence ID" value="OGK16857.1"/>
    <property type="molecule type" value="Genomic_DNA"/>
</dbReference>
<feature type="transmembrane region" description="Helical" evidence="6">
    <location>
        <begin position="194"/>
        <end position="211"/>
    </location>
</feature>
<keyword evidence="5" id="KW-0802">TPR repeat</keyword>
<organism evidence="8 9">
    <name type="scientific">Candidatus Roizmanbacteria bacterium RIFCSPHIGHO2_01_FULL_39_12b</name>
    <dbReference type="NCBI Taxonomy" id="1802030"/>
    <lineage>
        <taxon>Bacteria</taxon>
        <taxon>Candidatus Roizmaniibacteriota</taxon>
    </lineage>
</organism>
<evidence type="ECO:0000256" key="6">
    <source>
        <dbReference type="SAM" id="Phobius"/>
    </source>
</evidence>
<feature type="transmembrane region" description="Helical" evidence="6">
    <location>
        <begin position="42"/>
        <end position="61"/>
    </location>
</feature>
<gene>
    <name evidence="8" type="ORF">A2690_03725</name>
</gene>
<comment type="subcellular location">
    <subcellularLocation>
        <location evidence="1">Membrane</location>
        <topology evidence="1">Multi-pass membrane protein</topology>
    </subcellularLocation>
</comment>
<dbReference type="PROSITE" id="PS50005">
    <property type="entry name" value="TPR"/>
    <property type="match status" value="1"/>
</dbReference>
<dbReference type="InterPro" id="IPR007016">
    <property type="entry name" value="O-antigen_ligase-rel_domated"/>
</dbReference>
<dbReference type="InterPro" id="IPR051533">
    <property type="entry name" value="WaaL-like"/>
</dbReference>
<keyword evidence="2 6" id="KW-0812">Transmembrane</keyword>
<accession>A0A1F7GDB5</accession>
<dbReference type="PANTHER" id="PTHR37422">
    <property type="entry name" value="TEICHURONIC ACID BIOSYNTHESIS PROTEIN TUAE"/>
    <property type="match status" value="1"/>
</dbReference>
<name>A0A1F7GDB5_9BACT</name>
<evidence type="ECO:0000259" key="7">
    <source>
        <dbReference type="Pfam" id="PF04932"/>
    </source>
</evidence>
<dbReference type="InterPro" id="IPR011990">
    <property type="entry name" value="TPR-like_helical_dom_sf"/>
</dbReference>
<evidence type="ECO:0000256" key="4">
    <source>
        <dbReference type="ARBA" id="ARBA00023136"/>
    </source>
</evidence>
<evidence type="ECO:0000313" key="8">
    <source>
        <dbReference type="EMBL" id="OGK16857.1"/>
    </source>
</evidence>
<dbReference type="InterPro" id="IPR019734">
    <property type="entry name" value="TPR_rpt"/>
</dbReference>
<feature type="transmembrane region" description="Helical" evidence="6">
    <location>
        <begin position="390"/>
        <end position="417"/>
    </location>
</feature>
<reference evidence="8 9" key="1">
    <citation type="journal article" date="2016" name="Nat. Commun.">
        <title>Thousands of microbial genomes shed light on interconnected biogeochemical processes in an aquifer system.</title>
        <authorList>
            <person name="Anantharaman K."/>
            <person name="Brown C.T."/>
            <person name="Hug L.A."/>
            <person name="Sharon I."/>
            <person name="Castelle C.J."/>
            <person name="Probst A.J."/>
            <person name="Thomas B.C."/>
            <person name="Singh A."/>
            <person name="Wilkins M.J."/>
            <person name="Karaoz U."/>
            <person name="Brodie E.L."/>
            <person name="Williams K.H."/>
            <person name="Hubbard S.S."/>
            <person name="Banfield J.F."/>
        </authorList>
    </citation>
    <scope>NUCLEOTIDE SEQUENCE [LARGE SCALE GENOMIC DNA]</scope>
</reference>
<dbReference type="PANTHER" id="PTHR37422:SF23">
    <property type="entry name" value="TEICHURONIC ACID BIOSYNTHESIS PROTEIN TUAE"/>
    <property type="match status" value="1"/>
</dbReference>
<evidence type="ECO:0000256" key="5">
    <source>
        <dbReference type="PROSITE-ProRule" id="PRU00339"/>
    </source>
</evidence>
<protein>
    <recommendedName>
        <fullName evidence="7">O-antigen ligase-related domain-containing protein</fullName>
    </recommendedName>
</protein>
<evidence type="ECO:0000256" key="3">
    <source>
        <dbReference type="ARBA" id="ARBA00022989"/>
    </source>
</evidence>
<dbReference type="AlphaFoldDB" id="A0A1F7GDB5"/>
<feature type="transmembrane region" description="Helical" evidence="6">
    <location>
        <begin position="112"/>
        <end position="131"/>
    </location>
</feature>
<feature type="domain" description="O-antigen ligase-related" evidence="7">
    <location>
        <begin position="232"/>
        <end position="406"/>
    </location>
</feature>
<feature type="transmembrane region" description="Helical" evidence="6">
    <location>
        <begin position="73"/>
        <end position="92"/>
    </location>
</feature>
<keyword evidence="4 6" id="KW-0472">Membrane</keyword>
<feature type="transmembrane region" description="Helical" evidence="6">
    <location>
        <begin position="248"/>
        <end position="266"/>
    </location>
</feature>
<feature type="transmembrane region" description="Helical" evidence="6">
    <location>
        <begin position="223"/>
        <end position="242"/>
    </location>
</feature>
<proteinExistence type="predicted"/>
<evidence type="ECO:0000256" key="2">
    <source>
        <dbReference type="ARBA" id="ARBA00022692"/>
    </source>
</evidence>
<feature type="transmembrane region" description="Helical" evidence="6">
    <location>
        <begin position="487"/>
        <end position="505"/>
    </location>
</feature>